<dbReference type="EMBL" id="JBHSAJ010000042">
    <property type="protein sequence ID" value="MFC3935872.1"/>
    <property type="molecule type" value="Genomic_DNA"/>
</dbReference>
<dbReference type="Proteomes" id="UP001595693">
    <property type="component" value="Unassembled WGS sequence"/>
</dbReference>
<evidence type="ECO:0000256" key="1">
    <source>
        <dbReference type="SAM" id="SignalP"/>
    </source>
</evidence>
<keyword evidence="1" id="KW-0732">Signal</keyword>
<organism evidence="2 3">
    <name type="scientific">Acidovorax facilis</name>
    <dbReference type="NCBI Taxonomy" id="12917"/>
    <lineage>
        <taxon>Bacteria</taxon>
        <taxon>Pseudomonadati</taxon>
        <taxon>Pseudomonadota</taxon>
        <taxon>Betaproteobacteria</taxon>
        <taxon>Burkholderiales</taxon>
        <taxon>Comamonadaceae</taxon>
        <taxon>Acidovorax</taxon>
    </lineage>
</organism>
<feature type="signal peptide" evidence="1">
    <location>
        <begin position="1"/>
        <end position="22"/>
    </location>
</feature>
<comment type="caution">
    <text evidence="2">The sequence shown here is derived from an EMBL/GenBank/DDBJ whole genome shotgun (WGS) entry which is preliminary data.</text>
</comment>
<evidence type="ECO:0000313" key="3">
    <source>
        <dbReference type="Proteomes" id="UP001595693"/>
    </source>
</evidence>
<dbReference type="RefSeq" id="WP_156358770.1">
    <property type="nucleotide sequence ID" value="NZ_JAMXAX010000037.1"/>
</dbReference>
<sequence length="253" mass="28896">MKSLSLVALGIAIAAFSSHINAQSNDIIFSELKPSDKPIIIDIARNRLPKGDGGSTCPDTQLCQYILDGWIMGLREEPQGQKYLQALESKPPHIKNQNLTADFSKRYEQLSNLKNSTLCFDDDGWKMYNDRSGYYFGQERNFAGDLTVFSNDLPSLANVVLRDNQKLLQKIPNEYITEDVFKKISSLGNERFMRICGKLTSAFVSEKYRKRKLQLHEIGVEPALYEFTVERPIEFFKKGDKKPTLTIPLAWFK</sequence>
<name>A0ABV8DCC8_9BURK</name>
<feature type="chain" id="PRO_5045730837" evidence="1">
    <location>
        <begin position="23"/>
        <end position="253"/>
    </location>
</feature>
<proteinExistence type="predicted"/>
<evidence type="ECO:0000313" key="2">
    <source>
        <dbReference type="EMBL" id="MFC3935872.1"/>
    </source>
</evidence>
<keyword evidence="3" id="KW-1185">Reference proteome</keyword>
<protein>
    <submittedName>
        <fullName evidence="2">Uncharacterized protein</fullName>
    </submittedName>
</protein>
<accession>A0ABV8DCC8</accession>
<reference evidence="3" key="1">
    <citation type="journal article" date="2019" name="Int. J. Syst. Evol. Microbiol.">
        <title>The Global Catalogue of Microorganisms (GCM) 10K type strain sequencing project: providing services to taxonomists for standard genome sequencing and annotation.</title>
        <authorList>
            <consortium name="The Broad Institute Genomics Platform"/>
            <consortium name="The Broad Institute Genome Sequencing Center for Infectious Disease"/>
            <person name="Wu L."/>
            <person name="Ma J."/>
        </authorList>
    </citation>
    <scope>NUCLEOTIDE SEQUENCE [LARGE SCALE GENOMIC DNA]</scope>
    <source>
        <strain evidence="3">CCUG 2113</strain>
    </source>
</reference>
<gene>
    <name evidence="2" type="ORF">ACFOW3_14740</name>
</gene>